<gene>
    <name evidence="2" type="ORF">DL1_06950</name>
</gene>
<dbReference type="AlphaFoldDB" id="A0A074TMD9"/>
<feature type="transmembrane region" description="Helical" evidence="1">
    <location>
        <begin position="94"/>
        <end position="112"/>
    </location>
</feature>
<proteinExistence type="predicted"/>
<keyword evidence="1" id="KW-1133">Transmembrane helix</keyword>
<dbReference type="Proteomes" id="UP000027725">
    <property type="component" value="Unassembled WGS sequence"/>
</dbReference>
<dbReference type="EMBL" id="JHEH01000002">
    <property type="protein sequence ID" value="KEP71325.1"/>
    <property type="molecule type" value="Genomic_DNA"/>
</dbReference>
<feature type="transmembrane region" description="Helical" evidence="1">
    <location>
        <begin position="12"/>
        <end position="31"/>
    </location>
</feature>
<evidence type="ECO:0000313" key="3">
    <source>
        <dbReference type="Proteomes" id="UP000027725"/>
    </source>
</evidence>
<name>A0A074TMD9_9RHOB</name>
<accession>A0A074TMD9</accession>
<dbReference type="RefSeq" id="WP_051693253.1">
    <property type="nucleotide sequence ID" value="NZ_FOVB01000001.1"/>
</dbReference>
<feature type="transmembrane region" description="Helical" evidence="1">
    <location>
        <begin position="70"/>
        <end position="88"/>
    </location>
</feature>
<evidence type="ECO:0000313" key="2">
    <source>
        <dbReference type="EMBL" id="KEP71325.1"/>
    </source>
</evidence>
<sequence>MKIQDPTDRPRTILIVIGGVAGAAVAIYNYVTPLTGVNGTSGAALVIATSILIVLAAIVVQLLAGGFLRALLRTLIVLGILGTAAAGYFLHEWWLMGAMAVALIGVIFDAAATRGSAKGAYA</sequence>
<protein>
    <submittedName>
        <fullName evidence="2">Uncharacterized protein</fullName>
    </submittedName>
</protein>
<dbReference type="eggNOG" id="ENOG5033GCG">
    <property type="taxonomic scope" value="Bacteria"/>
</dbReference>
<dbReference type="STRING" id="1185766.SAMN05216224_101236"/>
<dbReference type="OrthoDB" id="7870453at2"/>
<comment type="caution">
    <text evidence="2">The sequence shown here is derived from an EMBL/GenBank/DDBJ whole genome shotgun (WGS) entry which is preliminary data.</text>
</comment>
<keyword evidence="3" id="KW-1185">Reference proteome</keyword>
<organism evidence="2 3">
    <name type="scientific">Thioclava dalianensis</name>
    <dbReference type="NCBI Taxonomy" id="1185766"/>
    <lineage>
        <taxon>Bacteria</taxon>
        <taxon>Pseudomonadati</taxon>
        <taxon>Pseudomonadota</taxon>
        <taxon>Alphaproteobacteria</taxon>
        <taxon>Rhodobacterales</taxon>
        <taxon>Paracoccaceae</taxon>
        <taxon>Thioclava</taxon>
    </lineage>
</organism>
<keyword evidence="1" id="KW-0812">Transmembrane</keyword>
<reference evidence="2 3" key="1">
    <citation type="submission" date="2014-03" db="EMBL/GenBank/DDBJ databases">
        <title>The draft genome sequence of Thioclava dalianensis DLFJ1-1.</title>
        <authorList>
            <person name="Lai Q."/>
            <person name="Shao Z."/>
        </authorList>
    </citation>
    <scope>NUCLEOTIDE SEQUENCE [LARGE SCALE GENOMIC DNA]</scope>
    <source>
        <strain evidence="2 3">DLFJ1-1</strain>
    </source>
</reference>
<keyword evidence="1" id="KW-0472">Membrane</keyword>
<feature type="transmembrane region" description="Helical" evidence="1">
    <location>
        <begin position="43"/>
        <end position="63"/>
    </location>
</feature>
<evidence type="ECO:0000256" key="1">
    <source>
        <dbReference type="SAM" id="Phobius"/>
    </source>
</evidence>